<keyword evidence="5" id="KW-1185">Reference proteome</keyword>
<accession>A0AAV3RUM5</accession>
<dbReference type="GO" id="GO:0003676">
    <property type="term" value="F:nucleic acid binding"/>
    <property type="evidence" value="ECO:0007669"/>
    <property type="project" value="InterPro"/>
</dbReference>
<dbReference type="Pfam" id="PF25597">
    <property type="entry name" value="SH3_retrovirus"/>
    <property type="match status" value="1"/>
</dbReference>
<dbReference type="InterPro" id="IPR036397">
    <property type="entry name" value="RNaseH_sf"/>
</dbReference>
<dbReference type="EMBL" id="BAABME010012704">
    <property type="protein sequence ID" value="GAA0185436.1"/>
    <property type="molecule type" value="Genomic_DNA"/>
</dbReference>
<dbReference type="GO" id="GO:0015074">
    <property type="term" value="P:DNA integration"/>
    <property type="evidence" value="ECO:0007669"/>
    <property type="project" value="InterPro"/>
</dbReference>
<gene>
    <name evidence="4" type="ORF">LIER_32724</name>
</gene>
<sequence>MAKNKLGFVTGEFMLLQEERKREICHTPQVSADAIVFYTNRNNVNGRGHYVNKCYKLHGYPNKNLSDGQFSKLVSLLNSTHLSDPSGEGSSSHALMVEAFIAYVTTQFNTTIKVIRSDNAPEFSGKTTLEFYASKGISLQSSCTHTPQQNGVVERKHKHLLETSRALLFQSNAPTQFWGECLLTATYLVNMFPLPSLNHTSPFQMLFQVAPSYSHLRNFGCLCYAAIDKPARTKFDRISRTCVFIGYPFGKKAYKIYDLTTQTVFTSRDVIFHENWYPIHSAQLPIPSTLPEIPNDIPYHIYYPMVAHSEALDHSNISPGLSHDIPDTTHTNTNIMQTSTPSTHISYNHTTSCDSLLHSFVPNAPHTLTHVVRKSTRLKTTPMYLKDYVCQIDTSSLGSSFSTSSSFIESVLHFFESKSYKQASKNPKWIDSINNEINVLSTNDTWELVPLPPGKKAISCKWIYKIKLKSDGSVKRFKARLVVKGFRQKYGIDYLETFSPVVKMSTIRCILAIVVANHCLCINWT</sequence>
<evidence type="ECO:0000313" key="5">
    <source>
        <dbReference type="Proteomes" id="UP001454036"/>
    </source>
</evidence>
<dbReference type="Pfam" id="PF07727">
    <property type="entry name" value="RVT_2"/>
    <property type="match status" value="1"/>
</dbReference>
<dbReference type="PROSITE" id="PS50994">
    <property type="entry name" value="INTEGRASE"/>
    <property type="match status" value="1"/>
</dbReference>
<dbReference type="InterPro" id="IPR012337">
    <property type="entry name" value="RNaseH-like_sf"/>
</dbReference>
<keyword evidence="4" id="KW-0812">Transmembrane</keyword>
<dbReference type="InterPro" id="IPR001584">
    <property type="entry name" value="Integrase_cat-core"/>
</dbReference>
<organism evidence="4 5">
    <name type="scientific">Lithospermum erythrorhizon</name>
    <name type="common">Purple gromwell</name>
    <name type="synonym">Lithospermum officinale var. erythrorhizon</name>
    <dbReference type="NCBI Taxonomy" id="34254"/>
    <lineage>
        <taxon>Eukaryota</taxon>
        <taxon>Viridiplantae</taxon>
        <taxon>Streptophyta</taxon>
        <taxon>Embryophyta</taxon>
        <taxon>Tracheophyta</taxon>
        <taxon>Spermatophyta</taxon>
        <taxon>Magnoliopsida</taxon>
        <taxon>eudicotyledons</taxon>
        <taxon>Gunneridae</taxon>
        <taxon>Pentapetalae</taxon>
        <taxon>asterids</taxon>
        <taxon>lamiids</taxon>
        <taxon>Boraginales</taxon>
        <taxon>Boraginaceae</taxon>
        <taxon>Boraginoideae</taxon>
        <taxon>Lithospermeae</taxon>
        <taxon>Lithospermum</taxon>
    </lineage>
</organism>
<evidence type="ECO:0000313" key="4">
    <source>
        <dbReference type="EMBL" id="GAA0185436.1"/>
    </source>
</evidence>
<dbReference type="PANTHER" id="PTHR42648:SF31">
    <property type="entry name" value="RNA-DIRECTED DNA POLYMERASE"/>
    <property type="match status" value="1"/>
</dbReference>
<comment type="caution">
    <text evidence="4">The sequence shown here is derived from an EMBL/GenBank/DDBJ whole genome shotgun (WGS) entry which is preliminary data.</text>
</comment>
<dbReference type="PANTHER" id="PTHR42648">
    <property type="entry name" value="TRANSPOSASE, PUTATIVE-RELATED"/>
    <property type="match status" value="1"/>
</dbReference>
<evidence type="ECO:0000259" key="3">
    <source>
        <dbReference type="PROSITE" id="PS50994"/>
    </source>
</evidence>
<feature type="domain" description="Integrase catalytic" evidence="3">
    <location>
        <begin position="96"/>
        <end position="210"/>
    </location>
</feature>
<name>A0AAV3RUM5_LITER</name>
<dbReference type="AlphaFoldDB" id="A0AAV3RUM5"/>
<keyword evidence="4" id="KW-0675">Receptor</keyword>
<evidence type="ECO:0000256" key="2">
    <source>
        <dbReference type="ARBA" id="ARBA00022801"/>
    </source>
</evidence>
<dbReference type="GO" id="GO:0046872">
    <property type="term" value="F:metal ion binding"/>
    <property type="evidence" value="ECO:0007669"/>
    <property type="project" value="UniProtKB-KW"/>
</dbReference>
<dbReference type="GO" id="GO:0016787">
    <property type="term" value="F:hydrolase activity"/>
    <property type="evidence" value="ECO:0007669"/>
    <property type="project" value="UniProtKB-KW"/>
</dbReference>
<keyword evidence="4" id="KW-0472">Membrane</keyword>
<dbReference type="InterPro" id="IPR013103">
    <property type="entry name" value="RVT_2"/>
</dbReference>
<evidence type="ECO:0000256" key="1">
    <source>
        <dbReference type="ARBA" id="ARBA00022723"/>
    </source>
</evidence>
<dbReference type="Gene3D" id="3.30.420.10">
    <property type="entry name" value="Ribonuclease H-like superfamily/Ribonuclease H"/>
    <property type="match status" value="1"/>
</dbReference>
<proteinExistence type="predicted"/>
<keyword evidence="1" id="KW-0479">Metal-binding</keyword>
<dbReference type="InterPro" id="IPR039537">
    <property type="entry name" value="Retrotran_Ty1/copia-like"/>
</dbReference>
<reference evidence="4 5" key="1">
    <citation type="submission" date="2024-01" db="EMBL/GenBank/DDBJ databases">
        <title>The complete chloroplast genome sequence of Lithospermum erythrorhizon: insights into the phylogenetic relationship among Boraginaceae species and the maternal lineages of purple gromwells.</title>
        <authorList>
            <person name="Okada T."/>
            <person name="Watanabe K."/>
        </authorList>
    </citation>
    <scope>NUCLEOTIDE SEQUENCE [LARGE SCALE GENOMIC DNA]</scope>
</reference>
<dbReference type="SUPFAM" id="SSF53098">
    <property type="entry name" value="Ribonuclease H-like"/>
    <property type="match status" value="1"/>
</dbReference>
<dbReference type="Proteomes" id="UP001454036">
    <property type="component" value="Unassembled WGS sequence"/>
</dbReference>
<dbReference type="InterPro" id="IPR057670">
    <property type="entry name" value="SH3_retrovirus"/>
</dbReference>
<keyword evidence="2" id="KW-0378">Hydrolase</keyword>
<protein>
    <submittedName>
        <fullName evidence="4">Transmembrane signal receptor</fullName>
    </submittedName>
</protein>